<feature type="compositionally biased region" description="Basic and acidic residues" evidence="1">
    <location>
        <begin position="711"/>
        <end position="738"/>
    </location>
</feature>
<evidence type="ECO:0000259" key="2">
    <source>
        <dbReference type="Pfam" id="PF20668"/>
    </source>
</evidence>
<evidence type="ECO:0000313" key="3">
    <source>
        <dbReference type="EMBL" id="OLP99297.1"/>
    </source>
</evidence>
<dbReference type="NCBIfam" id="NF033816">
    <property type="entry name" value="Cj0069_fam"/>
    <property type="match status" value="1"/>
</dbReference>
<dbReference type="Proteomes" id="UP000186817">
    <property type="component" value="Unassembled WGS sequence"/>
</dbReference>
<feature type="region of interest" description="Disordered" evidence="1">
    <location>
        <begin position="625"/>
        <end position="738"/>
    </location>
</feature>
<feature type="compositionally biased region" description="Polar residues" evidence="1">
    <location>
        <begin position="679"/>
        <end position="689"/>
    </location>
</feature>
<dbReference type="Pfam" id="PF20668">
    <property type="entry name" value="DUF6815"/>
    <property type="match status" value="1"/>
</dbReference>
<dbReference type="AlphaFoldDB" id="A0A1Q9DVV0"/>
<evidence type="ECO:0000313" key="4">
    <source>
        <dbReference type="Proteomes" id="UP000186817"/>
    </source>
</evidence>
<sequence length="738" mass="78796">MAFRYAFRAARSGLRYAASRPALAAAATTVTGSAVAGFAWAKPSACQTSSLVDVSGLTKVAKTDDVGLLPQPTNPKYKTALVQIYVGSQPFGGSDKSASGHRYDSIPIANGMIASGMSCQLVHYVPEEHPGHFSKDRHDAFIKAMEGFDAIIVRCNPGQINAAGGDQMKFDDAMRGLQKKGKQVWPSPDVMTNMGAKDALCKIADLSIGLPDTLAYYSPEAVGSQGSLPRTMAFQPRVIKQNRGSSGEGIWIIKLKSGNYCKNFGDRLCSDDEVLEMMEACDNHSETHTVAEFMEFCVNGRNEKSGKWDTIGTGKYLEGGKAAGGQLVDQRFCPRIVEGEVRMNMIGDTCTGIIHKKPKAGGISAVGGTGSVYTFYTPDAPEFKQLSEDFLKTSIPTLMQSLELPSEPLPLWWTADFINADPGKPGTPCTIDKWIVGEFNCSCVGISKCLPAYCKADTPNASFFDIPVKDLMEATYLGNMMGQKALEILDSQGAKLSPGAAKVLTRIEALRGAAKAGVLSSEEAGATGKGGKTGKGKTKRGEEEAAAGRAAQEAPEVEDVTVEDALRLQSRPQEGRHLGYGEWLEEDVWVPEELPSVEENDDTFEARQTSRVIPPTEWSWTEPAVTVDGDNATHAPTTVFTSSSEEEEKPKVGGGNEERSQGLRAAAAGALSSRLESGRTGQSKASNSEAGGKPRSKEQRLTDFGQSGTESKAEEGGNSSKEEAGTTLEERVGTVKCG</sequence>
<dbReference type="EMBL" id="LSRX01000367">
    <property type="protein sequence ID" value="OLP99297.1"/>
    <property type="molecule type" value="Genomic_DNA"/>
</dbReference>
<feature type="compositionally biased region" description="Low complexity" evidence="1">
    <location>
        <begin position="662"/>
        <end position="675"/>
    </location>
</feature>
<dbReference type="InterPro" id="IPR049212">
    <property type="entry name" value="DUF6815"/>
</dbReference>
<organism evidence="3 4">
    <name type="scientific">Symbiodinium microadriaticum</name>
    <name type="common">Dinoflagellate</name>
    <name type="synonym">Zooxanthella microadriatica</name>
    <dbReference type="NCBI Taxonomy" id="2951"/>
    <lineage>
        <taxon>Eukaryota</taxon>
        <taxon>Sar</taxon>
        <taxon>Alveolata</taxon>
        <taxon>Dinophyceae</taxon>
        <taxon>Suessiales</taxon>
        <taxon>Symbiodiniaceae</taxon>
        <taxon>Symbiodinium</taxon>
    </lineage>
</organism>
<name>A0A1Q9DVV0_SYMMI</name>
<accession>A0A1Q9DVV0</accession>
<keyword evidence="4" id="KW-1185">Reference proteome</keyword>
<feature type="domain" description="DUF6815" evidence="2">
    <location>
        <begin position="338"/>
        <end position="445"/>
    </location>
</feature>
<evidence type="ECO:0000256" key="1">
    <source>
        <dbReference type="SAM" id="MobiDB-lite"/>
    </source>
</evidence>
<dbReference type="SUPFAM" id="SSF56059">
    <property type="entry name" value="Glutathione synthetase ATP-binding domain-like"/>
    <property type="match status" value="1"/>
</dbReference>
<comment type="caution">
    <text evidence="3">The sequence shown here is derived from an EMBL/GenBank/DDBJ whole genome shotgun (WGS) entry which is preliminary data.</text>
</comment>
<dbReference type="OrthoDB" id="10256152at2759"/>
<feature type="compositionally biased region" description="Basic and acidic residues" evidence="1">
    <location>
        <begin position="648"/>
        <end position="661"/>
    </location>
</feature>
<proteinExistence type="predicted"/>
<gene>
    <name evidence="3" type="ORF">AK812_SmicGene18145</name>
</gene>
<feature type="region of interest" description="Disordered" evidence="1">
    <location>
        <begin position="518"/>
        <end position="560"/>
    </location>
</feature>
<reference evidence="3 4" key="1">
    <citation type="submission" date="2016-02" db="EMBL/GenBank/DDBJ databases">
        <title>Genome analysis of coral dinoflagellate symbionts highlights evolutionary adaptations to a symbiotic lifestyle.</title>
        <authorList>
            <person name="Aranda M."/>
            <person name="Li Y."/>
            <person name="Liew Y.J."/>
            <person name="Baumgarten S."/>
            <person name="Simakov O."/>
            <person name="Wilson M."/>
            <person name="Piel J."/>
            <person name="Ashoor H."/>
            <person name="Bougouffa S."/>
            <person name="Bajic V.B."/>
            <person name="Ryu T."/>
            <person name="Ravasi T."/>
            <person name="Bayer T."/>
            <person name="Micklem G."/>
            <person name="Kim H."/>
            <person name="Bhak J."/>
            <person name="Lajeunesse T.C."/>
            <person name="Voolstra C.R."/>
        </authorList>
    </citation>
    <scope>NUCLEOTIDE SEQUENCE [LARGE SCALE GENOMIC DNA]</scope>
    <source>
        <strain evidence="3 4">CCMP2467</strain>
    </source>
</reference>
<protein>
    <recommendedName>
        <fullName evidence="2">DUF6815 domain-containing protein</fullName>
    </recommendedName>
</protein>